<feature type="compositionally biased region" description="Low complexity" evidence="3">
    <location>
        <begin position="126"/>
        <end position="137"/>
    </location>
</feature>
<feature type="compositionally biased region" description="Pro residues" evidence="3">
    <location>
        <begin position="85"/>
        <end position="95"/>
    </location>
</feature>
<feature type="compositionally biased region" description="Basic and acidic residues" evidence="3">
    <location>
        <begin position="30"/>
        <end position="44"/>
    </location>
</feature>
<dbReference type="Proteomes" id="UP000005239">
    <property type="component" value="Unassembled WGS sequence"/>
</dbReference>
<dbReference type="PANTHER" id="PTHR31139:SF4">
    <property type="entry name" value="ECTOPIC P GRANULES PROTEIN 5 HOMOLOG"/>
    <property type="match status" value="1"/>
</dbReference>
<sequence>MEAVRKPKTKERSRPPDPTPAPPLPARGRTALDRALPDVPREEPGAAPPLPPRQRTASPPPVTRERSPSPEPEEIEIPPEEQPREPPPSLPPPRYIFPRTNGAAAEAPERSASTVEAPPLPEKTRTPSTVSAPPTTVLPATVTSTRPAYPVLDTMPEASSTAVRMAPLAPSGLPSYAQLADKPSEKEREAWRLSVPREEAPPMYPIMSMNVLETTDLGLLSEQSLLSYYHNELYEASDDLVDRFCREEEFPSGPLFELLKRHKEACDQIELADVEIAANTQSLHKCLREVWNAQKRTHNHNDICGENRPGSGVGTYDISVMSTEKLEEMRKMLRSNRDVMLRKKMSHEVEASALGLQIQWIIIRINTAFLSETRTTPNSLPTLLDAPPIGSFTAHSRSILRSALSDLFYFLRIPHLKKRFSDAATAWVTELTCVLHKACLATDGLWLLCHVLRMPSPAAEWTAPLIQTFVQSNSSGKLKMDYCIAMLGQLMGPIKSRESFLSALLQLNDETGEGWMIVDEEGEKEHNPVVISETDLTSLLEQLPMSDFYSLAYLHFSTTNPDRMGQFVSLLAFQLVLMKIFHIGLETYSQLEYKSFCKQIGMTLRKSVRELASHWKVARGLLDPASESQLQKEMDRVVLLAVQYVISKRSLGLWQFLIDLPYDAISDECRLRVEYLLRRGGDEDSRSVRELFEMPQPEIVREIQASTLAERLDATGALDTVFLVNALAALVAQSSRDPTPFLREMVQVCFVDANTRDSLYKVGGEAIGTVLGAKPSSLDALITIIDRSIDHMEEHAVDIFATAPLHLCKIGESVVGGVIGKWLIARSPERAGNRVARRVLSALNWGYGDDGDGRSLWMSERVHAVCADTVLKAHISHCARSNGLIAKSVGKIAKLASKIPDYEQHFSQFCWDLLIKLKLPTQPSSKEPEADLAAYFLHAVQHSLASAEQFAESGLNYVGELVNAGCTSAAVVLITRAFALHYEKAAVITGHKNFLPVFDRVIHADQCSYAYQLLTGPSSAPTLIVRLIACAIVYEARLVANLPLFLRAWVDALVVKRAAVFNTDQVSLQLLGTITRLAFERDGRDLMGIQDQLQNAHMQILTAWRESSKGFFAMFSSTPQPPLLIPTSHISVSLWSSYACLCVEDAAFDAFHAVLYDGLAKKDKTTVDEALKKASSKVSFALPMERLPVFRWMELCRLCGTGEREKDAERDGPVLALALQRLAQQMFTPRNSQGKKHQLARKFYAAPPRERWATFEEFLDSRSAGEARGLPKAVAGWIRASLDISLPSFGDYSRFDLDYLLQLVIVEDKNPWMDFVDLNAIASQDTEDARFYASACHERGRLLPSSGSHGSLYPGAALGGMGSRAIPFPILPTHPSLPQAPVIDRSIANHSQLATSLVQPLLNSISKLAVEFVTASDFVEDKDREYCELLKKLHSPAVINIAVVVKCTKGCPIPATRTAQVSGTEFSTTTDAAMTKNREERSSTVSSIQKSVMDAASVQTAGLEFIARELCGMAAVHENQRQNSMQSVGRSLFFLITSSISSATSSPILFPPATASLEHALRTLGRTFIHSHPDEQLEVMQLVLDGFVLSDPLVQAYKRLSDAVARPELSQRALMLLSRLSISRATSLPPLQFRPLMPLAFRNVAAATAGTEDTVASPLGQLCMEHFIAFVFHQFPVNFAYGLELTLNGCNMGSTPPILLESMAKKVEALPSPNASADYRMDAKTSIECIAVTSRALVQGGAGALSSLFSRWYKYTEALGALMQLFIMKSALSTFNSESPTMLIQNELSEVFVRTVSLFGPLLSPSSPSLPPFSPSHQEAAGALAARFVATIGALPHNGALPAGSVNTLSLVWRFYAEQLAILTHGTMQYYGTMETYLVRLPWNQFWPSMRALQAMEEVLSSRSADCVPFVAQVTVRVPWMDVLQLHVPDDLRPSYLSKLFLVVARLCAKPGHFAKVRASMVELLKTLAARPDWTTVSVEDAENIANTISVILPFDAASNPTEAVAILKVMWRKMCSFSSSASTLPTDSITVLKQCALLKAELNLVIRTGSAQSALPAYNSLLSDVSTVAAHQDNLRAFCAVARELTSVWTKIADVKLGEGLVTGWQAYLSATPSSPLVLTCLNTIVGSLNPDQHSTALKVMESTLHAYFKKGDGQFWFPLRREFGFVIGPTSSWSEAVQWVAIPEGGRDAAAKYLFTLPNSDNKLVPLSLTLRSFIIHGQQHPAVYEKLLHYVTNVKPKYVEDESSFCSLLSLLLQWITSPSTGGETAASGYRAVMEWLKRVAHDERGGGILGAIGLGKKNAYTNKLRVVLQLTELYLMQQRQSGEKSPELRVRRRENEPVINSRVGAFKEMSGAKANASFSAAFSQATPFFTRVETHHIEHTHLLLQRVAASIFGNPKYLET</sequence>
<reference evidence="6" key="2">
    <citation type="submission" date="2022-06" db="UniProtKB">
        <authorList>
            <consortium name="EnsemblMetazoa"/>
        </authorList>
    </citation>
    <scope>IDENTIFICATION</scope>
    <source>
        <strain evidence="6">PS312</strain>
    </source>
</reference>
<dbReference type="InterPro" id="IPR051436">
    <property type="entry name" value="Autophagy-related_EPG5"/>
</dbReference>
<protein>
    <submittedName>
        <fullName evidence="6">Epg-5</fullName>
    </submittedName>
</protein>
<evidence type="ECO:0000256" key="3">
    <source>
        <dbReference type="SAM" id="MobiDB-lite"/>
    </source>
</evidence>
<dbReference type="EnsemblMetazoa" id="PPA20973.1">
    <property type="protein sequence ID" value="PPA20973.1"/>
    <property type="gene ID" value="WBGene00110527"/>
</dbReference>
<evidence type="ECO:0000256" key="2">
    <source>
        <dbReference type="ARBA" id="ARBA00023006"/>
    </source>
</evidence>
<evidence type="ECO:0000256" key="1">
    <source>
        <dbReference type="ARBA" id="ARBA00010948"/>
    </source>
</evidence>
<dbReference type="Pfam" id="PF26103">
    <property type="entry name" value="TPR_Epg5"/>
    <property type="match status" value="1"/>
</dbReference>
<dbReference type="OrthoDB" id="75419at2759"/>
<gene>
    <name evidence="6" type="primary">WBGene00110527</name>
</gene>
<comment type="similarity">
    <text evidence="1">Belongs to the EPG5 family.</text>
</comment>
<reference evidence="7" key="1">
    <citation type="journal article" date="2008" name="Nat. Genet.">
        <title>The Pristionchus pacificus genome provides a unique perspective on nematode lifestyle and parasitism.</title>
        <authorList>
            <person name="Dieterich C."/>
            <person name="Clifton S.W."/>
            <person name="Schuster L.N."/>
            <person name="Chinwalla A."/>
            <person name="Delehaunty K."/>
            <person name="Dinkelacker I."/>
            <person name="Fulton L."/>
            <person name="Fulton R."/>
            <person name="Godfrey J."/>
            <person name="Minx P."/>
            <person name="Mitreva M."/>
            <person name="Roeseler W."/>
            <person name="Tian H."/>
            <person name="Witte H."/>
            <person name="Yang S.P."/>
            <person name="Wilson R.K."/>
            <person name="Sommer R.J."/>
        </authorList>
    </citation>
    <scope>NUCLEOTIDE SEQUENCE [LARGE SCALE GENOMIC DNA]</scope>
    <source>
        <strain evidence="7">PS312</strain>
    </source>
</reference>
<evidence type="ECO:0000313" key="7">
    <source>
        <dbReference type="Proteomes" id="UP000005239"/>
    </source>
</evidence>
<keyword evidence="7" id="KW-1185">Reference proteome</keyword>
<feature type="domain" description="Epg5-like central TPR repeats" evidence="4">
    <location>
        <begin position="1590"/>
        <end position="1920"/>
    </location>
</feature>
<name>A0A2A6B8F3_PRIPA</name>
<evidence type="ECO:0000259" key="4">
    <source>
        <dbReference type="Pfam" id="PF26103"/>
    </source>
</evidence>
<evidence type="ECO:0000259" key="5">
    <source>
        <dbReference type="Pfam" id="PF26573"/>
    </source>
</evidence>
<dbReference type="PANTHER" id="PTHR31139">
    <property type="entry name" value="ECTOPIC P GRANULES PROTEIN 5 HOMOLOG"/>
    <property type="match status" value="1"/>
</dbReference>
<dbReference type="GO" id="GO:0097352">
    <property type="term" value="P:autophagosome maturation"/>
    <property type="evidence" value="ECO:0000318"/>
    <property type="project" value="GO_Central"/>
</dbReference>
<organism evidence="6 7">
    <name type="scientific">Pristionchus pacificus</name>
    <name type="common">Parasitic nematode worm</name>
    <dbReference type="NCBI Taxonomy" id="54126"/>
    <lineage>
        <taxon>Eukaryota</taxon>
        <taxon>Metazoa</taxon>
        <taxon>Ecdysozoa</taxon>
        <taxon>Nematoda</taxon>
        <taxon>Chromadorea</taxon>
        <taxon>Rhabditida</taxon>
        <taxon>Rhabditina</taxon>
        <taxon>Diplogasteromorpha</taxon>
        <taxon>Diplogasteroidea</taxon>
        <taxon>Neodiplogasteridae</taxon>
        <taxon>Pristionchus</taxon>
    </lineage>
</organism>
<proteinExistence type="inferred from homology"/>
<dbReference type="Pfam" id="PF26573">
    <property type="entry name" value="TPR_Epg5_2"/>
    <property type="match status" value="1"/>
</dbReference>
<evidence type="ECO:0000313" key="6">
    <source>
        <dbReference type="EnsemblMetazoa" id="PPA20973.1"/>
    </source>
</evidence>
<accession>A0A2A6B8F3</accession>
<feature type="domain" description="Epg5-like TPR" evidence="5">
    <location>
        <begin position="1147"/>
        <end position="1317"/>
    </location>
</feature>
<keyword evidence="2" id="KW-0072">Autophagy</keyword>
<dbReference type="GO" id="GO:0005737">
    <property type="term" value="C:cytoplasm"/>
    <property type="evidence" value="ECO:0000318"/>
    <property type="project" value="GO_Central"/>
</dbReference>
<dbReference type="InterPro" id="IPR059030">
    <property type="entry name" value="TPR_Epg5_mid"/>
</dbReference>
<feature type="compositionally biased region" description="Pro residues" evidence="3">
    <location>
        <begin position="46"/>
        <end position="62"/>
    </location>
</feature>
<feature type="region of interest" description="Disordered" evidence="3">
    <location>
        <begin position="1"/>
        <end position="137"/>
    </location>
</feature>
<feature type="compositionally biased region" description="Pro residues" evidence="3">
    <location>
        <begin position="16"/>
        <end position="25"/>
    </location>
</feature>
<dbReference type="InterPro" id="IPR058750">
    <property type="entry name" value="TPR_Epg5"/>
</dbReference>
<accession>A0A8R1YMI1</accession>